<dbReference type="InterPro" id="IPR003462">
    <property type="entry name" value="ODC_Mu_crystall"/>
</dbReference>
<sequence>AQSEVQAPAMRARGGIDTLRLYDIDRAATEKVRRNLTGQGFELIPCATPEEAIEGAQIITTCTADKQFATILTDNMVGAGLHINAIGGDCPGKTELHQDIL</sequence>
<proteinExistence type="predicted"/>
<dbReference type="GO" id="GO:0008473">
    <property type="term" value="F:ornithine cyclodeaminase activity"/>
    <property type="evidence" value="ECO:0007669"/>
    <property type="project" value="UniProtKB-EC"/>
</dbReference>
<dbReference type="Gene3D" id="3.40.50.720">
    <property type="entry name" value="NAD(P)-binding Rossmann-like Domain"/>
    <property type="match status" value="1"/>
</dbReference>
<keyword evidence="2" id="KW-1185">Reference proteome</keyword>
<dbReference type="PANTHER" id="PTHR13812:SF19">
    <property type="entry name" value="KETIMINE REDUCTASE MU-CRYSTALLIN"/>
    <property type="match status" value="1"/>
</dbReference>
<reference evidence="1 2" key="1">
    <citation type="submission" date="2019-03" db="EMBL/GenBank/DDBJ databases">
        <title>Halomonas marinisediminis sp. nov., a moderately halophilic bacterium isolated from the Bohai Gulf.</title>
        <authorList>
            <person name="Ji X."/>
        </authorList>
    </citation>
    <scope>NUCLEOTIDE SEQUENCE [LARGE SCALE GENOMIC DNA]</scope>
    <source>
        <strain evidence="1 2">204</strain>
    </source>
</reference>
<name>A0ABY2D2J9_9GAMM</name>
<protein>
    <submittedName>
        <fullName evidence="1">Ornithine cyclodeaminase</fullName>
        <ecNumber evidence="1">4.3.1.12</ecNumber>
    </submittedName>
</protein>
<feature type="non-terminal residue" evidence="1">
    <location>
        <position position="1"/>
    </location>
</feature>
<organism evidence="1 2">
    <name type="scientific">Halomonas marinisediminis</name>
    <dbReference type="NCBI Taxonomy" id="2546095"/>
    <lineage>
        <taxon>Bacteria</taxon>
        <taxon>Pseudomonadati</taxon>
        <taxon>Pseudomonadota</taxon>
        <taxon>Gammaproteobacteria</taxon>
        <taxon>Oceanospirillales</taxon>
        <taxon>Halomonadaceae</taxon>
        <taxon>Halomonas</taxon>
    </lineage>
</organism>
<gene>
    <name evidence="1" type="ORF">E0702_16590</name>
</gene>
<dbReference type="EC" id="4.3.1.12" evidence="1"/>
<dbReference type="Pfam" id="PF02423">
    <property type="entry name" value="OCD_Mu_crystall"/>
    <property type="match status" value="1"/>
</dbReference>
<dbReference type="EMBL" id="SLTR01000255">
    <property type="protein sequence ID" value="TDA89491.1"/>
    <property type="molecule type" value="Genomic_DNA"/>
</dbReference>
<dbReference type="PANTHER" id="PTHR13812">
    <property type="entry name" value="KETIMINE REDUCTASE MU-CRYSTALLIN"/>
    <property type="match status" value="1"/>
</dbReference>
<evidence type="ECO:0000313" key="1">
    <source>
        <dbReference type="EMBL" id="TDA89491.1"/>
    </source>
</evidence>
<dbReference type="InterPro" id="IPR036291">
    <property type="entry name" value="NAD(P)-bd_dom_sf"/>
</dbReference>
<keyword evidence="1" id="KW-0456">Lyase</keyword>
<evidence type="ECO:0000313" key="2">
    <source>
        <dbReference type="Proteomes" id="UP000294823"/>
    </source>
</evidence>
<feature type="non-terminal residue" evidence="1">
    <location>
        <position position="101"/>
    </location>
</feature>
<accession>A0ABY2D2J9</accession>
<dbReference type="Proteomes" id="UP000294823">
    <property type="component" value="Unassembled WGS sequence"/>
</dbReference>
<comment type="caution">
    <text evidence="1">The sequence shown here is derived from an EMBL/GenBank/DDBJ whole genome shotgun (WGS) entry which is preliminary data.</text>
</comment>
<dbReference type="SUPFAM" id="SSF51735">
    <property type="entry name" value="NAD(P)-binding Rossmann-fold domains"/>
    <property type="match status" value="1"/>
</dbReference>